<keyword evidence="3" id="KW-1185">Reference proteome</keyword>
<evidence type="ECO:0000313" key="3">
    <source>
        <dbReference type="Proteomes" id="UP001596066"/>
    </source>
</evidence>
<feature type="chain" id="PRO_5045220830" description="Secreted protein" evidence="1">
    <location>
        <begin position="30"/>
        <end position="154"/>
    </location>
</feature>
<dbReference type="PROSITE" id="PS51257">
    <property type="entry name" value="PROKAR_LIPOPROTEIN"/>
    <property type="match status" value="1"/>
</dbReference>
<gene>
    <name evidence="2" type="ORF">ACFPZF_09360</name>
</gene>
<feature type="signal peptide" evidence="1">
    <location>
        <begin position="1"/>
        <end position="29"/>
    </location>
</feature>
<proteinExistence type="predicted"/>
<sequence length="154" mass="16046">MKLQKAAVATLTAALVGASLIGFAGSAQAAGGCRYDYASVGYGYRLEPCIETGPGGPENFNAEINVRVDPYSTDVQICGELVSVSGWGNIDGVEHCAPFAGTRSAGAVFTTAYTNNEHCPLHTGNALYVYKGYIKESGRVIGDIESPIFTCPGV</sequence>
<dbReference type="Proteomes" id="UP001596066">
    <property type="component" value="Unassembled WGS sequence"/>
</dbReference>
<accession>A0ABW0V9B2</accession>
<organism evidence="2 3">
    <name type="scientific">Kitasatospora cinereorecta</name>
    <dbReference type="NCBI Taxonomy" id="285560"/>
    <lineage>
        <taxon>Bacteria</taxon>
        <taxon>Bacillati</taxon>
        <taxon>Actinomycetota</taxon>
        <taxon>Actinomycetes</taxon>
        <taxon>Kitasatosporales</taxon>
        <taxon>Streptomycetaceae</taxon>
        <taxon>Kitasatospora</taxon>
    </lineage>
</organism>
<name>A0ABW0V9B2_9ACTN</name>
<evidence type="ECO:0000256" key="1">
    <source>
        <dbReference type="SAM" id="SignalP"/>
    </source>
</evidence>
<dbReference type="EMBL" id="JBHSOC010000012">
    <property type="protein sequence ID" value="MFC5641564.1"/>
    <property type="molecule type" value="Genomic_DNA"/>
</dbReference>
<keyword evidence="1" id="KW-0732">Signal</keyword>
<evidence type="ECO:0000313" key="2">
    <source>
        <dbReference type="EMBL" id="MFC5641564.1"/>
    </source>
</evidence>
<dbReference type="RefSeq" id="WP_346146215.1">
    <property type="nucleotide sequence ID" value="NZ_BAAAUA010000026.1"/>
</dbReference>
<reference evidence="3" key="1">
    <citation type="journal article" date="2019" name="Int. J. Syst. Evol. Microbiol.">
        <title>The Global Catalogue of Microorganisms (GCM) 10K type strain sequencing project: providing services to taxonomists for standard genome sequencing and annotation.</title>
        <authorList>
            <consortium name="The Broad Institute Genomics Platform"/>
            <consortium name="The Broad Institute Genome Sequencing Center for Infectious Disease"/>
            <person name="Wu L."/>
            <person name="Ma J."/>
        </authorList>
    </citation>
    <scope>NUCLEOTIDE SEQUENCE [LARGE SCALE GENOMIC DNA]</scope>
    <source>
        <strain evidence="3">CGMCC 4.1622</strain>
    </source>
</reference>
<evidence type="ECO:0008006" key="4">
    <source>
        <dbReference type="Google" id="ProtNLM"/>
    </source>
</evidence>
<protein>
    <recommendedName>
        <fullName evidence="4">Secreted protein</fullName>
    </recommendedName>
</protein>
<comment type="caution">
    <text evidence="2">The sequence shown here is derived from an EMBL/GenBank/DDBJ whole genome shotgun (WGS) entry which is preliminary data.</text>
</comment>